<evidence type="ECO:0000256" key="2">
    <source>
        <dbReference type="ARBA" id="ARBA00022833"/>
    </source>
</evidence>
<feature type="compositionally biased region" description="Basic and acidic residues" evidence="4">
    <location>
        <begin position="211"/>
        <end position="223"/>
    </location>
</feature>
<dbReference type="AlphaFoldDB" id="A0A7J6PU80"/>
<gene>
    <name evidence="6" type="ORF">FOZ62_031690</name>
</gene>
<dbReference type="InterPro" id="IPR001781">
    <property type="entry name" value="Znf_LIM"/>
</dbReference>
<protein>
    <recommendedName>
        <fullName evidence="5">LIM zinc-binding domain-containing protein</fullName>
    </recommendedName>
</protein>
<evidence type="ECO:0000256" key="1">
    <source>
        <dbReference type="ARBA" id="ARBA00022723"/>
    </source>
</evidence>
<sequence length="223" mass="24044">GDQCVYSAHHHHHTTRSPLLAAGSLMASFSDTPTKASPTISTPCGKIIHHNDDDDEPPLSIADRMKLFERAPPSEAASKGLPKAPSVAPKTPSLARSLGGGRDHCFVCECSSATPHSVSLIPPGSKAVYANDTQFRVDGEVYHQHCFKCSSCDVQLNLRNWSPGPEVGRVVCSSCYKNEFYKNNSYTRGGPAAAANNTNRRRSDQQQASGEVKEERSDFSATA</sequence>
<comment type="caution">
    <text evidence="6">The sequence shown here is derived from an EMBL/GenBank/DDBJ whole genome shotgun (WGS) entry which is preliminary data.</text>
</comment>
<feature type="domain" description="LIM zinc-binding" evidence="5">
    <location>
        <begin position="103"/>
        <end position="182"/>
    </location>
</feature>
<dbReference type="SMART" id="SM00132">
    <property type="entry name" value="LIM"/>
    <property type="match status" value="1"/>
</dbReference>
<dbReference type="PROSITE" id="PS50023">
    <property type="entry name" value="LIM_DOMAIN_2"/>
    <property type="match status" value="1"/>
</dbReference>
<dbReference type="Gene3D" id="2.10.110.10">
    <property type="entry name" value="Cysteine Rich Protein"/>
    <property type="match status" value="1"/>
</dbReference>
<keyword evidence="3" id="KW-0440">LIM domain</keyword>
<dbReference type="GO" id="GO:0046872">
    <property type="term" value="F:metal ion binding"/>
    <property type="evidence" value="ECO:0007669"/>
    <property type="project" value="UniProtKB-KW"/>
</dbReference>
<evidence type="ECO:0000313" key="7">
    <source>
        <dbReference type="Proteomes" id="UP000574390"/>
    </source>
</evidence>
<keyword evidence="1 3" id="KW-0479">Metal-binding</keyword>
<evidence type="ECO:0000256" key="3">
    <source>
        <dbReference type="PROSITE-ProRule" id="PRU00125"/>
    </source>
</evidence>
<evidence type="ECO:0000256" key="4">
    <source>
        <dbReference type="SAM" id="MobiDB-lite"/>
    </source>
</evidence>
<feature type="non-terminal residue" evidence="6">
    <location>
        <position position="223"/>
    </location>
</feature>
<keyword evidence="2 3" id="KW-0862">Zinc</keyword>
<evidence type="ECO:0000313" key="6">
    <source>
        <dbReference type="EMBL" id="KAF4699593.1"/>
    </source>
</evidence>
<dbReference type="EMBL" id="JABANM010034455">
    <property type="protein sequence ID" value="KAF4699593.1"/>
    <property type="molecule type" value="Genomic_DNA"/>
</dbReference>
<organism evidence="6 7">
    <name type="scientific">Perkinsus olseni</name>
    <name type="common">Perkinsus atlanticus</name>
    <dbReference type="NCBI Taxonomy" id="32597"/>
    <lineage>
        <taxon>Eukaryota</taxon>
        <taxon>Sar</taxon>
        <taxon>Alveolata</taxon>
        <taxon>Perkinsozoa</taxon>
        <taxon>Perkinsea</taxon>
        <taxon>Perkinsida</taxon>
        <taxon>Perkinsidae</taxon>
        <taxon>Perkinsus</taxon>
    </lineage>
</organism>
<dbReference type="Pfam" id="PF00412">
    <property type="entry name" value="LIM"/>
    <property type="match status" value="1"/>
</dbReference>
<dbReference type="Proteomes" id="UP000574390">
    <property type="component" value="Unassembled WGS sequence"/>
</dbReference>
<name>A0A7J6PU80_PEROL</name>
<reference evidence="6 7" key="1">
    <citation type="submission" date="2020-04" db="EMBL/GenBank/DDBJ databases">
        <title>Perkinsus olseni comparative genomics.</title>
        <authorList>
            <person name="Bogema D.R."/>
        </authorList>
    </citation>
    <scope>NUCLEOTIDE SEQUENCE [LARGE SCALE GENOMIC DNA]</scope>
    <source>
        <strain evidence="6">ATCC PRA-205</strain>
    </source>
</reference>
<evidence type="ECO:0000259" key="5">
    <source>
        <dbReference type="PROSITE" id="PS50023"/>
    </source>
</evidence>
<proteinExistence type="predicted"/>
<accession>A0A7J6PU80</accession>
<feature type="region of interest" description="Disordered" evidence="4">
    <location>
        <begin position="187"/>
        <end position="223"/>
    </location>
</feature>
<feature type="region of interest" description="Disordered" evidence="4">
    <location>
        <begin position="73"/>
        <end position="94"/>
    </location>
</feature>